<comment type="caution">
    <text evidence="1">The sequence shown here is derived from an EMBL/GenBank/DDBJ whole genome shotgun (WGS) entry which is preliminary data.</text>
</comment>
<protein>
    <submittedName>
        <fullName evidence="1">Uncharacterized protein</fullName>
    </submittedName>
</protein>
<dbReference type="Proteomes" id="UP000569732">
    <property type="component" value="Unassembled WGS sequence"/>
</dbReference>
<accession>A0A853IGZ6</accession>
<proteinExistence type="predicted"/>
<reference evidence="1 2" key="1">
    <citation type="submission" date="2020-07" db="EMBL/GenBank/DDBJ databases">
        <title>Endozoicomonas sp. nov., isolated from sediment.</title>
        <authorList>
            <person name="Gu T."/>
        </authorList>
    </citation>
    <scope>NUCLEOTIDE SEQUENCE [LARGE SCALE GENOMIC DNA]</scope>
    <source>
        <strain evidence="1 2">SM1973</strain>
    </source>
</reference>
<sequence length="94" mass="10295">MANAVELSGYIVAFAGAARVAQAAMSTGTDPMTIAEYTFEINISADFDIKSDTDVKINLWRVNLNQKITTEYKNHWGIRVECKIKPAAVIAAET</sequence>
<gene>
    <name evidence="1" type="ORF">H0A36_20575</name>
</gene>
<name>A0A853IGZ6_9GAMM</name>
<organism evidence="1 2">
    <name type="scientific">Spartinivicinus marinus</name>
    <dbReference type="NCBI Taxonomy" id="2994442"/>
    <lineage>
        <taxon>Bacteria</taxon>
        <taxon>Pseudomonadati</taxon>
        <taxon>Pseudomonadota</taxon>
        <taxon>Gammaproteobacteria</taxon>
        <taxon>Oceanospirillales</taxon>
        <taxon>Zooshikellaceae</taxon>
        <taxon>Spartinivicinus</taxon>
    </lineage>
</organism>
<keyword evidence="2" id="KW-1185">Reference proteome</keyword>
<dbReference type="AlphaFoldDB" id="A0A853IGZ6"/>
<dbReference type="RefSeq" id="WP_180570426.1">
    <property type="nucleotide sequence ID" value="NZ_JACCKB010000041.1"/>
</dbReference>
<dbReference type="EMBL" id="JACCKB010000041">
    <property type="protein sequence ID" value="NYZ68415.1"/>
    <property type="molecule type" value="Genomic_DNA"/>
</dbReference>
<evidence type="ECO:0000313" key="1">
    <source>
        <dbReference type="EMBL" id="NYZ68415.1"/>
    </source>
</evidence>
<evidence type="ECO:0000313" key="2">
    <source>
        <dbReference type="Proteomes" id="UP000569732"/>
    </source>
</evidence>